<keyword evidence="6 8" id="KW-1133">Transmembrane helix</keyword>
<accession>A0A7R9QXA9</accession>
<evidence type="ECO:0000256" key="8">
    <source>
        <dbReference type="SAM" id="Phobius"/>
    </source>
</evidence>
<feature type="transmembrane region" description="Helical" evidence="8">
    <location>
        <begin position="66"/>
        <end position="84"/>
    </location>
</feature>
<evidence type="ECO:0000256" key="7">
    <source>
        <dbReference type="ARBA" id="ARBA00023136"/>
    </source>
</evidence>
<evidence type="ECO:0000256" key="4">
    <source>
        <dbReference type="ARBA" id="ARBA00022597"/>
    </source>
</evidence>
<reference evidence="9" key="1">
    <citation type="submission" date="2020-11" db="EMBL/GenBank/DDBJ databases">
        <authorList>
            <person name="Tran Van P."/>
        </authorList>
    </citation>
    <scope>NUCLEOTIDE SEQUENCE</scope>
</reference>
<feature type="transmembrane region" description="Helical" evidence="8">
    <location>
        <begin position="170"/>
        <end position="190"/>
    </location>
</feature>
<dbReference type="EMBL" id="OC940282">
    <property type="protein sequence ID" value="CAD7661896.1"/>
    <property type="molecule type" value="Genomic_DNA"/>
</dbReference>
<evidence type="ECO:0000256" key="2">
    <source>
        <dbReference type="ARBA" id="ARBA00010694"/>
    </source>
</evidence>
<dbReference type="EMBL" id="CAJPVJ010025457">
    <property type="protein sequence ID" value="CAG2179032.1"/>
    <property type="molecule type" value="Genomic_DNA"/>
</dbReference>
<dbReference type="PANTHER" id="PTHR10778:SF4">
    <property type="entry name" value="NUCLEOTIDE SUGAR TRANSPORTER SLC35B4"/>
    <property type="match status" value="1"/>
</dbReference>
<evidence type="ECO:0000256" key="6">
    <source>
        <dbReference type="ARBA" id="ARBA00022989"/>
    </source>
</evidence>
<gene>
    <name evidence="9" type="ORF">ONB1V03_LOCUS18456</name>
</gene>
<dbReference type="Proteomes" id="UP000728032">
    <property type="component" value="Unassembled WGS sequence"/>
</dbReference>
<dbReference type="InterPro" id="IPR013657">
    <property type="entry name" value="SCL35B1-4/HUT1"/>
</dbReference>
<dbReference type="GO" id="GO:0005464">
    <property type="term" value="F:UDP-xylose transmembrane transporter activity"/>
    <property type="evidence" value="ECO:0007669"/>
    <property type="project" value="TreeGrafter"/>
</dbReference>
<feature type="non-terminal residue" evidence="9">
    <location>
        <position position="1"/>
    </location>
</feature>
<feature type="transmembrane region" description="Helical" evidence="8">
    <location>
        <begin position="5"/>
        <end position="25"/>
    </location>
</feature>
<evidence type="ECO:0000256" key="3">
    <source>
        <dbReference type="ARBA" id="ARBA00022448"/>
    </source>
</evidence>
<keyword evidence="4" id="KW-0762">Sugar transport</keyword>
<evidence type="ECO:0000256" key="5">
    <source>
        <dbReference type="ARBA" id="ARBA00022692"/>
    </source>
</evidence>
<sequence length="209" mass="23442">MYVPIVIAIVFLSCCVNVIFLEAIIRQSPGSGNLITFSQFLFIAVEGFIFTTRCGQQKPVIPLKKYISLVIFFFLVNVSNNYALNFNISVPLHIIFRSGSLMANMLLGILILKRQYSTTKYTSVALITVGIIMATLASSQPSVQPKLNKPIDVHNSSHRLPVREYSVYDYTIGISLLTFALLMSARLGIFQEVLFTTYGKHPKEAVFYQ</sequence>
<feature type="transmembrane region" description="Helical" evidence="8">
    <location>
        <begin position="124"/>
        <end position="143"/>
    </location>
</feature>
<keyword evidence="10" id="KW-1185">Reference proteome</keyword>
<dbReference type="GO" id="GO:0005789">
    <property type="term" value="C:endoplasmic reticulum membrane"/>
    <property type="evidence" value="ECO:0007669"/>
    <property type="project" value="TreeGrafter"/>
</dbReference>
<keyword evidence="3" id="KW-0813">Transport</keyword>
<protein>
    <recommendedName>
        <fullName evidence="11">UDP-xylose and UDP-N-acetylglucosamine transporter</fullName>
    </recommendedName>
</protein>
<proteinExistence type="inferred from homology"/>
<dbReference type="GO" id="GO:0000139">
    <property type="term" value="C:Golgi membrane"/>
    <property type="evidence" value="ECO:0007669"/>
    <property type="project" value="TreeGrafter"/>
</dbReference>
<evidence type="ECO:0008006" key="11">
    <source>
        <dbReference type="Google" id="ProtNLM"/>
    </source>
</evidence>
<dbReference type="PANTHER" id="PTHR10778">
    <property type="entry name" value="SOLUTE CARRIER FAMILY 35 MEMBER B"/>
    <property type="match status" value="1"/>
</dbReference>
<keyword evidence="5 8" id="KW-0812">Transmembrane</keyword>
<organism evidence="9">
    <name type="scientific">Oppiella nova</name>
    <dbReference type="NCBI Taxonomy" id="334625"/>
    <lineage>
        <taxon>Eukaryota</taxon>
        <taxon>Metazoa</taxon>
        <taxon>Ecdysozoa</taxon>
        <taxon>Arthropoda</taxon>
        <taxon>Chelicerata</taxon>
        <taxon>Arachnida</taxon>
        <taxon>Acari</taxon>
        <taxon>Acariformes</taxon>
        <taxon>Sarcoptiformes</taxon>
        <taxon>Oribatida</taxon>
        <taxon>Brachypylina</taxon>
        <taxon>Oppioidea</taxon>
        <taxon>Oppiidae</taxon>
        <taxon>Oppiella</taxon>
    </lineage>
</organism>
<comment type="subcellular location">
    <subcellularLocation>
        <location evidence="1">Endomembrane system</location>
        <topology evidence="1">Multi-pass membrane protein</topology>
    </subcellularLocation>
</comment>
<dbReference type="Pfam" id="PF08449">
    <property type="entry name" value="UAA"/>
    <property type="match status" value="1"/>
</dbReference>
<comment type="similarity">
    <text evidence="2">Belongs to the nucleotide-sugar transporter family. SLC35B subfamily.</text>
</comment>
<feature type="transmembrane region" description="Helical" evidence="8">
    <location>
        <begin position="90"/>
        <end position="112"/>
    </location>
</feature>
<dbReference type="AlphaFoldDB" id="A0A7R9QXA9"/>
<keyword evidence="7 8" id="KW-0472">Membrane</keyword>
<name>A0A7R9QXA9_9ACAR</name>
<dbReference type="GO" id="GO:0005462">
    <property type="term" value="F:UDP-N-acetylglucosamine transmembrane transporter activity"/>
    <property type="evidence" value="ECO:0007669"/>
    <property type="project" value="TreeGrafter"/>
</dbReference>
<evidence type="ECO:0000256" key="1">
    <source>
        <dbReference type="ARBA" id="ARBA00004127"/>
    </source>
</evidence>
<evidence type="ECO:0000313" key="9">
    <source>
        <dbReference type="EMBL" id="CAD7661896.1"/>
    </source>
</evidence>
<feature type="transmembrane region" description="Helical" evidence="8">
    <location>
        <begin position="37"/>
        <end position="54"/>
    </location>
</feature>
<dbReference type="OrthoDB" id="999962at2759"/>
<evidence type="ECO:0000313" key="10">
    <source>
        <dbReference type="Proteomes" id="UP000728032"/>
    </source>
</evidence>